<evidence type="ECO:0000256" key="11">
    <source>
        <dbReference type="ARBA" id="ARBA00023136"/>
    </source>
</evidence>
<keyword evidence="18" id="KW-1185">Reference proteome</keyword>
<evidence type="ECO:0000256" key="5">
    <source>
        <dbReference type="ARBA" id="ARBA00022475"/>
    </source>
</evidence>
<evidence type="ECO:0000256" key="12">
    <source>
        <dbReference type="ARBA" id="ARBA00023186"/>
    </source>
</evidence>
<sequence length="287" mass="32862">MKRVLLSILCLAAVGGAAYQSVLPDAEFSTFQVASQADTAVDQDSARDTFDYFLSGVGEAELSQLHQHFTTFNQAQAKAYQLDPALFDRFIEYRAALVAIDPDNLQLTDVNGLQNLYDQLIALQLQFFTVDEQQLLFGEENQLRRLALLQLQLKQQAIDIEDYEQQWQQELEKLPPALQESYRNASLLINLQHTQALDDQERFLQQQALVGTEAAIRLEQLHDERVAFQSTLNEYLVHREAILADESIDLQTRQQEIEHLRKQTFPPNQQRRVQALETMDTLEVKAG</sequence>
<evidence type="ECO:0000313" key="18">
    <source>
        <dbReference type="Proteomes" id="UP000078503"/>
    </source>
</evidence>
<keyword evidence="11" id="KW-0472">Membrane</keyword>
<evidence type="ECO:0000256" key="7">
    <source>
        <dbReference type="ARBA" id="ARBA00022692"/>
    </source>
</evidence>
<evidence type="ECO:0000256" key="3">
    <source>
        <dbReference type="ARBA" id="ARBA00010358"/>
    </source>
</evidence>
<dbReference type="InterPro" id="IPR004961">
    <property type="entry name" value="Lipase_chaperone"/>
</dbReference>
<evidence type="ECO:0000256" key="13">
    <source>
        <dbReference type="ARBA" id="ARBA00030948"/>
    </source>
</evidence>
<feature type="signal peptide" evidence="16">
    <location>
        <begin position="1"/>
        <end position="20"/>
    </location>
</feature>
<comment type="similarity">
    <text evidence="3">Belongs to the lipase chaperone family.</text>
</comment>
<dbReference type="OrthoDB" id="5812603at2"/>
<keyword evidence="5" id="KW-1003">Cell membrane</keyword>
<evidence type="ECO:0000256" key="14">
    <source>
        <dbReference type="ARBA" id="ARBA00031542"/>
    </source>
</evidence>
<accession>A0A178K7J7</accession>
<evidence type="ECO:0000256" key="6">
    <source>
        <dbReference type="ARBA" id="ARBA00022519"/>
    </source>
</evidence>
<evidence type="ECO:0000256" key="1">
    <source>
        <dbReference type="ARBA" id="ARBA00003280"/>
    </source>
</evidence>
<proteinExistence type="inferred from homology"/>
<dbReference type="EMBL" id="LVHF01000029">
    <property type="protein sequence ID" value="OAN13271.1"/>
    <property type="molecule type" value="Genomic_DNA"/>
</dbReference>
<comment type="caution">
    <text evidence="17">The sequence shown here is derived from an EMBL/GenBank/DDBJ whole genome shotgun (WGS) entry which is preliminary data.</text>
</comment>
<comment type="subcellular location">
    <subcellularLocation>
        <location evidence="2">Cell inner membrane</location>
        <topology evidence="2">Single-pass membrane protein</topology>
        <orientation evidence="2">Periplasmic side</orientation>
    </subcellularLocation>
</comment>
<dbReference type="RefSeq" id="WP_068333634.1">
    <property type="nucleotide sequence ID" value="NZ_LVHF01000029.1"/>
</dbReference>
<dbReference type="Proteomes" id="UP000078503">
    <property type="component" value="Unassembled WGS sequence"/>
</dbReference>
<keyword evidence="9" id="KW-1133">Transmembrane helix</keyword>
<name>A0A178K7J7_9GAMM</name>
<gene>
    <name evidence="17" type="ORF">A3K86_16575</name>
</gene>
<evidence type="ECO:0000256" key="15">
    <source>
        <dbReference type="ARBA" id="ARBA00033028"/>
    </source>
</evidence>
<dbReference type="GO" id="GO:0005886">
    <property type="term" value="C:plasma membrane"/>
    <property type="evidence" value="ECO:0007669"/>
    <property type="project" value="UniProtKB-SubCell"/>
</dbReference>
<evidence type="ECO:0000256" key="10">
    <source>
        <dbReference type="ARBA" id="ARBA00023098"/>
    </source>
</evidence>
<evidence type="ECO:0000313" key="17">
    <source>
        <dbReference type="EMBL" id="OAN13271.1"/>
    </source>
</evidence>
<keyword evidence="16" id="KW-0732">Signal</keyword>
<keyword evidence="6" id="KW-0997">Cell inner membrane</keyword>
<evidence type="ECO:0000256" key="9">
    <source>
        <dbReference type="ARBA" id="ARBA00022989"/>
    </source>
</evidence>
<keyword evidence="7" id="KW-0812">Transmembrane</keyword>
<keyword evidence="8" id="KW-0442">Lipid degradation</keyword>
<comment type="function">
    <text evidence="1">May be involved in the folding of the extracellular lipase during its passage through the periplasm.</text>
</comment>
<keyword evidence="12" id="KW-0143">Chaperone</keyword>
<evidence type="ECO:0000256" key="2">
    <source>
        <dbReference type="ARBA" id="ARBA00004383"/>
    </source>
</evidence>
<evidence type="ECO:0000256" key="4">
    <source>
        <dbReference type="ARBA" id="ARBA00019692"/>
    </source>
</evidence>
<dbReference type="Pfam" id="PF03280">
    <property type="entry name" value="Lipase_chap"/>
    <property type="match status" value="1"/>
</dbReference>
<feature type="chain" id="PRO_5008090121" description="Lipase chaperone" evidence="16">
    <location>
        <begin position="21"/>
        <end position="287"/>
    </location>
</feature>
<keyword evidence="10" id="KW-0443">Lipid metabolism</keyword>
<protein>
    <recommendedName>
        <fullName evidence="4">Lipase chaperone</fullName>
    </recommendedName>
    <alternativeName>
        <fullName evidence="15">Lipase foldase</fullName>
    </alternativeName>
    <alternativeName>
        <fullName evidence="13">Lipase helper protein</fullName>
    </alternativeName>
    <alternativeName>
        <fullName evidence="14">Lipase modulator</fullName>
    </alternativeName>
</protein>
<reference evidence="17 18" key="1">
    <citation type="submission" date="2016-03" db="EMBL/GenBank/DDBJ databases">
        <title>Photobacterium proteolyticum sp. nov. a protease producing bacterium isolated from ocean sediments of Laizhou Bay.</title>
        <authorList>
            <person name="Li Y."/>
        </authorList>
    </citation>
    <scope>NUCLEOTIDE SEQUENCE [LARGE SCALE GENOMIC DNA]</scope>
    <source>
        <strain evidence="17 18">R-40508</strain>
    </source>
</reference>
<dbReference type="GO" id="GO:0006457">
    <property type="term" value="P:protein folding"/>
    <property type="evidence" value="ECO:0007669"/>
    <property type="project" value="InterPro"/>
</dbReference>
<dbReference type="STRING" id="858640.A3K86_16575"/>
<evidence type="ECO:0000256" key="16">
    <source>
        <dbReference type="SAM" id="SignalP"/>
    </source>
</evidence>
<organism evidence="17 18">
    <name type="scientific">Photobacterium jeanii</name>
    <dbReference type="NCBI Taxonomy" id="858640"/>
    <lineage>
        <taxon>Bacteria</taxon>
        <taxon>Pseudomonadati</taxon>
        <taxon>Pseudomonadota</taxon>
        <taxon>Gammaproteobacteria</taxon>
        <taxon>Vibrionales</taxon>
        <taxon>Vibrionaceae</taxon>
        <taxon>Photobacterium</taxon>
    </lineage>
</organism>
<dbReference type="GO" id="GO:0016042">
    <property type="term" value="P:lipid catabolic process"/>
    <property type="evidence" value="ECO:0007669"/>
    <property type="project" value="UniProtKB-KW"/>
</dbReference>
<dbReference type="SUPFAM" id="SSF158855">
    <property type="entry name" value="Lipase chaperone-like"/>
    <property type="match status" value="1"/>
</dbReference>
<evidence type="ECO:0000256" key="8">
    <source>
        <dbReference type="ARBA" id="ARBA00022963"/>
    </source>
</evidence>
<dbReference type="GO" id="GO:0051082">
    <property type="term" value="F:unfolded protein binding"/>
    <property type="evidence" value="ECO:0007669"/>
    <property type="project" value="InterPro"/>
</dbReference>
<dbReference type="AlphaFoldDB" id="A0A178K7J7"/>